<dbReference type="SUPFAM" id="SSF56796">
    <property type="entry name" value="Dehydroquinate synthase-like"/>
    <property type="match status" value="1"/>
</dbReference>
<dbReference type="GO" id="GO:0004022">
    <property type="term" value="F:alcohol dehydrogenase (NAD+) activity"/>
    <property type="evidence" value="ECO:0007669"/>
    <property type="project" value="TreeGrafter"/>
</dbReference>
<accession>A0A9X1Y201</accession>
<gene>
    <name evidence="4" type="ORF">M0651_17810</name>
</gene>
<dbReference type="Gene3D" id="1.20.1090.10">
    <property type="entry name" value="Dehydroquinate synthase-like - alpha domain"/>
    <property type="match status" value="1"/>
</dbReference>
<protein>
    <submittedName>
        <fullName evidence="4">Iron-containing alcohol dehydrogenase</fullName>
    </submittedName>
</protein>
<evidence type="ECO:0000256" key="1">
    <source>
        <dbReference type="ARBA" id="ARBA00023002"/>
    </source>
</evidence>
<proteinExistence type="predicted"/>
<evidence type="ECO:0000259" key="2">
    <source>
        <dbReference type="Pfam" id="PF00465"/>
    </source>
</evidence>
<feature type="domain" description="Alcohol dehydrogenase iron-type/glycerol dehydrogenase GldA" evidence="2">
    <location>
        <begin position="39"/>
        <end position="160"/>
    </location>
</feature>
<keyword evidence="1" id="KW-0560">Oxidoreductase</keyword>
<dbReference type="Pfam" id="PF00465">
    <property type="entry name" value="Fe-ADH"/>
    <property type="match status" value="1"/>
</dbReference>
<dbReference type="RefSeq" id="WP_248553079.1">
    <property type="nucleotide sequence ID" value="NZ_JALPRK010000019.1"/>
</dbReference>
<evidence type="ECO:0000313" key="4">
    <source>
        <dbReference type="EMBL" id="MCK8489031.1"/>
    </source>
</evidence>
<organism evidence="4 5">
    <name type="scientific">Paenibacillus mellifer</name>
    <dbReference type="NCBI Taxonomy" id="2937794"/>
    <lineage>
        <taxon>Bacteria</taxon>
        <taxon>Bacillati</taxon>
        <taxon>Bacillota</taxon>
        <taxon>Bacilli</taxon>
        <taxon>Bacillales</taxon>
        <taxon>Paenibacillaceae</taxon>
        <taxon>Paenibacillus</taxon>
    </lineage>
</organism>
<name>A0A9X1Y201_9BACL</name>
<dbReference type="InterPro" id="IPR001670">
    <property type="entry name" value="ADH_Fe/GldA"/>
</dbReference>
<keyword evidence="5" id="KW-1185">Reference proteome</keyword>
<dbReference type="AlphaFoldDB" id="A0A9X1Y201"/>
<dbReference type="Proteomes" id="UP001139534">
    <property type="component" value="Unassembled WGS sequence"/>
</dbReference>
<feature type="domain" description="Fe-containing alcohol dehydrogenase-like C-terminal" evidence="3">
    <location>
        <begin position="177"/>
        <end position="294"/>
    </location>
</feature>
<evidence type="ECO:0000259" key="3">
    <source>
        <dbReference type="Pfam" id="PF25137"/>
    </source>
</evidence>
<sequence>MNELVWPTIIEGTGILKDAINRYSDAVWCVSPSLMEYFKESDISSDQIVTAKEADLVRLNELHELISKSAPSTIVALGGGKAIDLAKLAARYEKVEDPSLWGNKVGLLQYQRTRSVTLIAIPSTAGSGSETSETAVITVNGRKTPIHSDNLRPDLVLLDPNLIYHAPPRVLWNGLWDTFVHALESSLSPISSADTLAHSLEVFRSSKEMIDHSMRKSSIKEQFPASAAQWNSLRAGKAQSKASVGLAHALAHQSEHSNQWHGEACARVLANVLAKNAEKAEAKITKLAATAGFASVEQLMDWTGSAVDQSVGAFIPNRFSEDEMGQVLSRIMKDPCFRTNPVFWTKSELSIWLEEWFYE</sequence>
<dbReference type="Pfam" id="PF25137">
    <property type="entry name" value="ADH_Fe_C"/>
    <property type="match status" value="1"/>
</dbReference>
<dbReference type="EMBL" id="JALPRK010000019">
    <property type="protein sequence ID" value="MCK8489031.1"/>
    <property type="molecule type" value="Genomic_DNA"/>
</dbReference>
<evidence type="ECO:0000313" key="5">
    <source>
        <dbReference type="Proteomes" id="UP001139534"/>
    </source>
</evidence>
<comment type="caution">
    <text evidence="4">The sequence shown here is derived from an EMBL/GenBank/DDBJ whole genome shotgun (WGS) entry which is preliminary data.</text>
</comment>
<dbReference type="PANTHER" id="PTHR11496">
    <property type="entry name" value="ALCOHOL DEHYDROGENASE"/>
    <property type="match status" value="1"/>
</dbReference>
<reference evidence="4" key="1">
    <citation type="submission" date="2022-04" db="EMBL/GenBank/DDBJ databases">
        <authorList>
            <person name="Seo M.-J."/>
        </authorList>
    </citation>
    <scope>NUCLEOTIDE SEQUENCE</scope>
    <source>
        <strain evidence="4">MBLB2552</strain>
    </source>
</reference>
<dbReference type="GO" id="GO:0046872">
    <property type="term" value="F:metal ion binding"/>
    <property type="evidence" value="ECO:0007669"/>
    <property type="project" value="InterPro"/>
</dbReference>
<dbReference type="InterPro" id="IPR039697">
    <property type="entry name" value="Alcohol_dehydrogenase_Fe"/>
</dbReference>
<dbReference type="Gene3D" id="3.40.50.1970">
    <property type="match status" value="1"/>
</dbReference>
<dbReference type="PANTHER" id="PTHR11496:SF83">
    <property type="entry name" value="HYDROXYACID-OXOACID TRANSHYDROGENASE, MITOCHONDRIAL"/>
    <property type="match status" value="1"/>
</dbReference>
<dbReference type="InterPro" id="IPR056798">
    <property type="entry name" value="ADH_Fe_C"/>
</dbReference>